<sequence>MAIGALFGKPHSFMHDLESFFWLLFWICIHHCGYDKEGKVKRRIVPQYEDWNYLSTEKLAREKAGQISKGIFDSVDENFTNHCKPLIPCLKELHGVVFPGGSRWFTEHRALCSEMKRIFVKARDDIKVKTVT</sequence>
<dbReference type="PANTHER" id="PTHR38248:SF2">
    <property type="entry name" value="FUNK1 11"/>
    <property type="match status" value="1"/>
</dbReference>
<organism evidence="2 3">
    <name type="scientific">Lepraria finkii</name>
    <dbReference type="NCBI Taxonomy" id="1340010"/>
    <lineage>
        <taxon>Eukaryota</taxon>
        <taxon>Fungi</taxon>
        <taxon>Dikarya</taxon>
        <taxon>Ascomycota</taxon>
        <taxon>Pezizomycotina</taxon>
        <taxon>Lecanoromycetes</taxon>
        <taxon>OSLEUM clade</taxon>
        <taxon>Lecanoromycetidae</taxon>
        <taxon>Lecanorales</taxon>
        <taxon>Lecanorineae</taxon>
        <taxon>Stereocaulaceae</taxon>
        <taxon>Lepraria</taxon>
    </lineage>
</organism>
<dbReference type="InterPro" id="IPR040976">
    <property type="entry name" value="Pkinase_fungal"/>
</dbReference>
<dbReference type="EMBL" id="JBHFEH010000049">
    <property type="protein sequence ID" value="KAL2050312.1"/>
    <property type="molecule type" value="Genomic_DNA"/>
</dbReference>
<dbReference type="Proteomes" id="UP001590951">
    <property type="component" value="Unassembled WGS sequence"/>
</dbReference>
<evidence type="ECO:0000259" key="1">
    <source>
        <dbReference type="Pfam" id="PF17667"/>
    </source>
</evidence>
<proteinExistence type="predicted"/>
<reference evidence="2 3" key="1">
    <citation type="submission" date="2024-09" db="EMBL/GenBank/DDBJ databases">
        <title>Rethinking Asexuality: The Enigmatic Case of Functional Sexual Genes in Lepraria (Stereocaulaceae).</title>
        <authorList>
            <person name="Doellman M."/>
            <person name="Sun Y."/>
            <person name="Barcenas-Pena A."/>
            <person name="Lumbsch H.T."/>
            <person name="Grewe F."/>
        </authorList>
    </citation>
    <scope>NUCLEOTIDE SEQUENCE [LARGE SCALE GENOMIC DNA]</scope>
    <source>
        <strain evidence="2 3">Grewe 0041</strain>
    </source>
</reference>
<evidence type="ECO:0000313" key="3">
    <source>
        <dbReference type="Proteomes" id="UP001590951"/>
    </source>
</evidence>
<gene>
    <name evidence="2" type="ORF">ABVK25_009420</name>
</gene>
<feature type="domain" description="Fungal-type protein kinase" evidence="1">
    <location>
        <begin position="1"/>
        <end position="28"/>
    </location>
</feature>
<name>A0ABR4AZD4_9LECA</name>
<protein>
    <recommendedName>
        <fullName evidence="1">Fungal-type protein kinase domain-containing protein</fullName>
    </recommendedName>
</protein>
<comment type="caution">
    <text evidence="2">The sequence shown here is derived from an EMBL/GenBank/DDBJ whole genome shotgun (WGS) entry which is preliminary data.</text>
</comment>
<evidence type="ECO:0000313" key="2">
    <source>
        <dbReference type="EMBL" id="KAL2050312.1"/>
    </source>
</evidence>
<dbReference type="PANTHER" id="PTHR38248">
    <property type="entry name" value="FUNK1 6"/>
    <property type="match status" value="1"/>
</dbReference>
<accession>A0ABR4AZD4</accession>
<keyword evidence="3" id="KW-1185">Reference proteome</keyword>
<dbReference type="Pfam" id="PF17667">
    <property type="entry name" value="Pkinase_fungal"/>
    <property type="match status" value="1"/>
</dbReference>